<evidence type="ECO:0000313" key="2">
    <source>
        <dbReference type="EMBL" id="KAK4508041.1"/>
    </source>
</evidence>
<proteinExistence type="predicted"/>
<keyword evidence="3" id="KW-1185">Reference proteome</keyword>
<dbReference type="Proteomes" id="UP001305779">
    <property type="component" value="Unassembled WGS sequence"/>
</dbReference>
<dbReference type="EMBL" id="JAXOVC010000001">
    <property type="protein sequence ID" value="KAK4508041.1"/>
    <property type="molecule type" value="Genomic_DNA"/>
</dbReference>
<feature type="compositionally biased region" description="Polar residues" evidence="1">
    <location>
        <begin position="1"/>
        <end position="10"/>
    </location>
</feature>
<protein>
    <submittedName>
        <fullName evidence="2">Uncharacterized protein</fullName>
    </submittedName>
</protein>
<evidence type="ECO:0000313" key="3">
    <source>
        <dbReference type="Proteomes" id="UP001305779"/>
    </source>
</evidence>
<evidence type="ECO:0000256" key="1">
    <source>
        <dbReference type="SAM" id="MobiDB-lite"/>
    </source>
</evidence>
<organism evidence="2 3">
    <name type="scientific">Zasmidium cellare</name>
    <name type="common">Wine cellar mold</name>
    <name type="synonym">Racodium cellare</name>
    <dbReference type="NCBI Taxonomy" id="395010"/>
    <lineage>
        <taxon>Eukaryota</taxon>
        <taxon>Fungi</taxon>
        <taxon>Dikarya</taxon>
        <taxon>Ascomycota</taxon>
        <taxon>Pezizomycotina</taxon>
        <taxon>Dothideomycetes</taxon>
        <taxon>Dothideomycetidae</taxon>
        <taxon>Mycosphaerellales</taxon>
        <taxon>Mycosphaerellaceae</taxon>
        <taxon>Zasmidium</taxon>
    </lineage>
</organism>
<sequence>MASTSTSAGSKRNEGSEKTSKNLQEKKSQEEKNAAKRRHDYVPTNLQPQGRLLRIHTEEDITHSMPGRIVKEWTKCEKPTSEPNRGCRTGRMGFWVEVDGEYKAVLICKRKVCDWLHADGEVGDEEHEMEGEQDEDDSHA</sequence>
<feature type="region of interest" description="Disordered" evidence="1">
    <location>
        <begin position="1"/>
        <end position="53"/>
    </location>
</feature>
<name>A0ABR0F402_ZASCE</name>
<feature type="region of interest" description="Disordered" evidence="1">
    <location>
        <begin position="121"/>
        <end position="140"/>
    </location>
</feature>
<comment type="caution">
    <text evidence="2">The sequence shown here is derived from an EMBL/GenBank/DDBJ whole genome shotgun (WGS) entry which is preliminary data.</text>
</comment>
<reference evidence="2 3" key="1">
    <citation type="journal article" date="2023" name="G3 (Bethesda)">
        <title>A chromosome-level genome assembly of Zasmidium syzygii isolated from banana leaves.</title>
        <authorList>
            <person name="van Westerhoven A.C."/>
            <person name="Mehrabi R."/>
            <person name="Talebi R."/>
            <person name="Steentjes M.B.F."/>
            <person name="Corcolon B."/>
            <person name="Chong P.A."/>
            <person name="Kema G.H.J."/>
            <person name="Seidl M.F."/>
        </authorList>
    </citation>
    <scope>NUCLEOTIDE SEQUENCE [LARGE SCALE GENOMIC DNA]</scope>
    <source>
        <strain evidence="2 3">P124</strain>
    </source>
</reference>
<feature type="compositionally biased region" description="Basic and acidic residues" evidence="1">
    <location>
        <begin position="11"/>
        <end position="34"/>
    </location>
</feature>
<gene>
    <name evidence="2" type="ORF">PRZ48_001778</name>
</gene>
<accession>A0ABR0F402</accession>